<evidence type="ECO:0000313" key="3">
    <source>
        <dbReference type="WBParaSite" id="PSAMB.scaffold3488size18071.g21664.t1"/>
    </source>
</evidence>
<evidence type="ECO:0000313" key="2">
    <source>
        <dbReference type="Proteomes" id="UP000887566"/>
    </source>
</evidence>
<keyword evidence="2" id="KW-1185">Reference proteome</keyword>
<dbReference type="AlphaFoldDB" id="A0A914W9J9"/>
<dbReference type="WBParaSite" id="PSAMB.scaffold3488size18071.g21664.t1">
    <property type="protein sequence ID" value="PSAMB.scaffold3488size18071.g21664.t1"/>
    <property type="gene ID" value="PSAMB.scaffold3488size18071.g21664"/>
</dbReference>
<dbReference type="Proteomes" id="UP000887566">
    <property type="component" value="Unplaced"/>
</dbReference>
<feature type="region of interest" description="Disordered" evidence="1">
    <location>
        <begin position="27"/>
        <end position="72"/>
    </location>
</feature>
<feature type="compositionally biased region" description="Polar residues" evidence="1">
    <location>
        <begin position="56"/>
        <end position="68"/>
    </location>
</feature>
<accession>A0A914W9J9</accession>
<proteinExistence type="predicted"/>
<reference evidence="3" key="1">
    <citation type="submission" date="2022-11" db="UniProtKB">
        <authorList>
            <consortium name="WormBaseParasite"/>
        </authorList>
    </citation>
    <scope>IDENTIFICATION</scope>
</reference>
<name>A0A914W9J9_9BILA</name>
<evidence type="ECO:0000256" key="1">
    <source>
        <dbReference type="SAM" id="MobiDB-lite"/>
    </source>
</evidence>
<sequence length="160" mass="17880">MANVANIMNQLALSNNRKRVKISDRIARTNGASSNEPPEQHSNDKIVEKTGRKRTGSQVATDARNQASENEKECYFKHQRLNPDGLETKERPAQSKVTSGCTGVLRSFDELANSKPVLNLFGAENNADLALLCVKLMRYILNAGKEQTLWLKMACKLFQM</sequence>
<organism evidence="2 3">
    <name type="scientific">Plectus sambesii</name>
    <dbReference type="NCBI Taxonomy" id="2011161"/>
    <lineage>
        <taxon>Eukaryota</taxon>
        <taxon>Metazoa</taxon>
        <taxon>Ecdysozoa</taxon>
        <taxon>Nematoda</taxon>
        <taxon>Chromadorea</taxon>
        <taxon>Plectida</taxon>
        <taxon>Plectina</taxon>
        <taxon>Plectoidea</taxon>
        <taxon>Plectidae</taxon>
        <taxon>Plectus</taxon>
    </lineage>
</organism>
<protein>
    <submittedName>
        <fullName evidence="3">Uncharacterized protein</fullName>
    </submittedName>
</protein>
<feature type="compositionally biased region" description="Basic and acidic residues" evidence="1">
    <location>
        <begin position="38"/>
        <end position="50"/>
    </location>
</feature>